<feature type="transmembrane region" description="Helical" evidence="2">
    <location>
        <begin position="226"/>
        <end position="247"/>
    </location>
</feature>
<feature type="region of interest" description="Disordered" evidence="1">
    <location>
        <begin position="508"/>
        <end position="538"/>
    </location>
</feature>
<dbReference type="Proteomes" id="UP000252139">
    <property type="component" value="Unassembled WGS sequence"/>
</dbReference>
<reference evidence="3 4" key="1">
    <citation type="journal article" date="2018" name="G3 (Bethesda)">
        <title>Phylogenetic and Phylogenomic Definition of Rhizopus Species.</title>
        <authorList>
            <person name="Gryganskyi A.P."/>
            <person name="Golan J."/>
            <person name="Dolatabadi S."/>
            <person name="Mondo S."/>
            <person name="Robb S."/>
            <person name="Idnurm A."/>
            <person name="Muszewska A."/>
            <person name="Steczkiewicz K."/>
            <person name="Masonjones S."/>
            <person name="Liao H.L."/>
            <person name="Gajdeczka M.T."/>
            <person name="Anike F."/>
            <person name="Vuek A."/>
            <person name="Anishchenko I.M."/>
            <person name="Voigt K."/>
            <person name="de Hoog G.S."/>
            <person name="Smith M.E."/>
            <person name="Heitman J."/>
            <person name="Vilgalys R."/>
            <person name="Stajich J.E."/>
        </authorList>
    </citation>
    <scope>NUCLEOTIDE SEQUENCE [LARGE SCALE GENOMIC DNA]</scope>
    <source>
        <strain evidence="3 4">CBS 357.93</strain>
    </source>
</reference>
<sequence length="538" mass="61896">MKESIKLWLNDLQQQRGYFIYIAQDFEQSYTFGLVSLWQRQQLVRVDSFCLDATHWSAAYQPQMFINMETNNYIESWHNQLKTNYLQRKRNRRLDRLIFILVDDAHADFMHNTARMAANIGRMSSKTRKVRKTMITADGINEMSLANMVQKVYIDGEFVQIPNTTMIISKPFDYWTPQHQYIAMSIDYLECVTLSMQTGIFFLLQCFWHYLSTNVAKKSFMGSWEFRFYIFWALGSVAVFPILQWTYRDDVIKREAIPQLAYSTEILIAALLGIRSHFRFNRIINIARNMKTGSTAVTEKMAYFKDMNLFITAVLFLYAFSLGTLCVDGLTKGMVINSNKFSADLLISIVDTCSILIWIVGICIFHPRRSTEEADISALSKSGTDQDVETNNGNRFGASFNNTNNNGSTSSRLSQRITHFIENRNSGRLQASRGFIRPMSPVEVDYPTTTTMAATLTDGNTGFSVLDPNSKRYNIQPSRTSFESSKQDFPMHTMSGAAAAAANRDFRFDPITEKDSDDYDYMVTPQDWPRQPMPHRQG</sequence>
<feature type="transmembrane region" description="Helical" evidence="2">
    <location>
        <begin position="307"/>
        <end position="325"/>
    </location>
</feature>
<dbReference type="EMBL" id="PJQL01000183">
    <property type="protein sequence ID" value="RCH98624.1"/>
    <property type="molecule type" value="Genomic_DNA"/>
</dbReference>
<name>A0A367K8S9_RHIAZ</name>
<keyword evidence="2" id="KW-0472">Membrane</keyword>
<dbReference type="AlphaFoldDB" id="A0A367K8S9"/>
<comment type="caution">
    <text evidence="3">The sequence shown here is derived from an EMBL/GenBank/DDBJ whole genome shotgun (WGS) entry which is preliminary data.</text>
</comment>
<dbReference type="OrthoDB" id="2384193at2759"/>
<feature type="transmembrane region" description="Helical" evidence="2">
    <location>
        <begin position="345"/>
        <end position="365"/>
    </location>
</feature>
<feature type="compositionally biased region" description="Polar residues" evidence="1">
    <location>
        <begin position="379"/>
        <end position="393"/>
    </location>
</feature>
<gene>
    <name evidence="3" type="ORF">CU097_014990</name>
</gene>
<evidence type="ECO:0000313" key="3">
    <source>
        <dbReference type="EMBL" id="RCH98624.1"/>
    </source>
</evidence>
<evidence type="ECO:0000256" key="1">
    <source>
        <dbReference type="SAM" id="MobiDB-lite"/>
    </source>
</evidence>
<keyword evidence="2" id="KW-1133">Transmembrane helix</keyword>
<keyword evidence="4" id="KW-1185">Reference proteome</keyword>
<protein>
    <submittedName>
        <fullName evidence="3">Uncharacterized protein</fullName>
    </submittedName>
</protein>
<accession>A0A367K8S9</accession>
<proteinExistence type="predicted"/>
<feature type="compositionally biased region" description="Low complexity" evidence="1">
    <location>
        <begin position="394"/>
        <end position="412"/>
    </location>
</feature>
<feature type="transmembrane region" description="Helical" evidence="2">
    <location>
        <begin position="259"/>
        <end position="278"/>
    </location>
</feature>
<evidence type="ECO:0000256" key="2">
    <source>
        <dbReference type="SAM" id="Phobius"/>
    </source>
</evidence>
<organism evidence="3 4">
    <name type="scientific">Rhizopus azygosporus</name>
    <name type="common">Rhizopus microsporus var. azygosporus</name>
    <dbReference type="NCBI Taxonomy" id="86630"/>
    <lineage>
        <taxon>Eukaryota</taxon>
        <taxon>Fungi</taxon>
        <taxon>Fungi incertae sedis</taxon>
        <taxon>Mucoromycota</taxon>
        <taxon>Mucoromycotina</taxon>
        <taxon>Mucoromycetes</taxon>
        <taxon>Mucorales</taxon>
        <taxon>Mucorineae</taxon>
        <taxon>Rhizopodaceae</taxon>
        <taxon>Rhizopus</taxon>
    </lineage>
</organism>
<dbReference type="STRING" id="86630.A0A367K8S9"/>
<keyword evidence="2" id="KW-0812">Transmembrane</keyword>
<evidence type="ECO:0000313" key="4">
    <source>
        <dbReference type="Proteomes" id="UP000252139"/>
    </source>
</evidence>
<feature type="region of interest" description="Disordered" evidence="1">
    <location>
        <begin position="377"/>
        <end position="412"/>
    </location>
</feature>